<dbReference type="EMBL" id="CMVM020000383">
    <property type="status" value="NOT_ANNOTATED_CDS"/>
    <property type="molecule type" value="Genomic_DNA"/>
</dbReference>
<evidence type="ECO:0000313" key="2">
    <source>
        <dbReference type="Proteomes" id="UP000024404"/>
    </source>
</evidence>
<reference evidence="1" key="2">
    <citation type="submission" date="2022-06" db="UniProtKB">
        <authorList>
            <consortium name="EnsemblMetazoa"/>
        </authorList>
    </citation>
    <scope>IDENTIFICATION</scope>
</reference>
<dbReference type="EnsemblMetazoa" id="OVOC11977.1">
    <property type="protein sequence ID" value="OVOC11977.1"/>
    <property type="gene ID" value="WBGene00248786"/>
</dbReference>
<dbReference type="Proteomes" id="UP000024404">
    <property type="component" value="Unassembled WGS sequence"/>
</dbReference>
<name>A0A8R1TLV5_ONCVO</name>
<evidence type="ECO:0000313" key="1">
    <source>
        <dbReference type="EnsemblMetazoa" id="OVOC11977.1"/>
    </source>
</evidence>
<protein>
    <submittedName>
        <fullName evidence="1">Uncharacterized protein</fullName>
    </submittedName>
</protein>
<sequence>MKAMPRVVVKTPCLQYEQQICTLIFWEVPHNNCAVIGGNDKIKRLSRNDEREEKIIGYKRCACRMASKEIIFSENFWDILMFKYLPFDDC</sequence>
<proteinExistence type="predicted"/>
<accession>A0A8R1TLV5</accession>
<organism evidence="1 2">
    <name type="scientific">Onchocerca volvulus</name>
    <dbReference type="NCBI Taxonomy" id="6282"/>
    <lineage>
        <taxon>Eukaryota</taxon>
        <taxon>Metazoa</taxon>
        <taxon>Ecdysozoa</taxon>
        <taxon>Nematoda</taxon>
        <taxon>Chromadorea</taxon>
        <taxon>Rhabditida</taxon>
        <taxon>Spirurina</taxon>
        <taxon>Spiruromorpha</taxon>
        <taxon>Filarioidea</taxon>
        <taxon>Onchocercidae</taxon>
        <taxon>Onchocerca</taxon>
    </lineage>
</organism>
<keyword evidence="2" id="KW-1185">Reference proteome</keyword>
<dbReference type="AlphaFoldDB" id="A0A8R1TLV5"/>
<reference evidence="2" key="1">
    <citation type="submission" date="2013-10" db="EMBL/GenBank/DDBJ databases">
        <title>Genome sequencing of Onchocerca volvulus.</title>
        <authorList>
            <person name="Cotton J."/>
            <person name="Tsai J."/>
            <person name="Stanley E."/>
            <person name="Tracey A."/>
            <person name="Holroyd N."/>
            <person name="Lustigman S."/>
            <person name="Berriman M."/>
        </authorList>
    </citation>
    <scope>NUCLEOTIDE SEQUENCE</scope>
</reference>